<dbReference type="Pfam" id="PF06580">
    <property type="entry name" value="His_kinase"/>
    <property type="match status" value="1"/>
</dbReference>
<dbReference type="GO" id="GO:0000155">
    <property type="term" value="F:phosphorelay sensor kinase activity"/>
    <property type="evidence" value="ECO:0007669"/>
    <property type="project" value="InterPro"/>
</dbReference>
<organism evidence="3 4">
    <name type="scientific">Spirosoma arboris</name>
    <dbReference type="NCBI Taxonomy" id="2682092"/>
    <lineage>
        <taxon>Bacteria</taxon>
        <taxon>Pseudomonadati</taxon>
        <taxon>Bacteroidota</taxon>
        <taxon>Cytophagia</taxon>
        <taxon>Cytophagales</taxon>
        <taxon>Cytophagaceae</taxon>
        <taxon>Spirosoma</taxon>
    </lineage>
</organism>
<keyword evidence="3" id="KW-0808">Transferase</keyword>
<keyword evidence="3" id="KW-0418">Kinase</keyword>
<evidence type="ECO:0000313" key="4">
    <source>
        <dbReference type="Proteomes" id="UP000436006"/>
    </source>
</evidence>
<feature type="transmembrane region" description="Helical" evidence="1">
    <location>
        <begin position="126"/>
        <end position="150"/>
    </location>
</feature>
<dbReference type="PANTHER" id="PTHR34220">
    <property type="entry name" value="SENSOR HISTIDINE KINASE YPDA"/>
    <property type="match status" value="1"/>
</dbReference>
<keyword evidence="1" id="KW-1133">Transmembrane helix</keyword>
<evidence type="ECO:0000259" key="2">
    <source>
        <dbReference type="Pfam" id="PF06580"/>
    </source>
</evidence>
<protein>
    <submittedName>
        <fullName evidence="3">Histidine kinase</fullName>
    </submittedName>
</protein>
<keyword evidence="1" id="KW-0812">Transmembrane</keyword>
<proteinExistence type="predicted"/>
<evidence type="ECO:0000256" key="1">
    <source>
        <dbReference type="SAM" id="Phobius"/>
    </source>
</evidence>
<dbReference type="AlphaFoldDB" id="A0A7K1S403"/>
<dbReference type="EMBL" id="WPIN01000001">
    <property type="protein sequence ID" value="MVM28549.1"/>
    <property type="molecule type" value="Genomic_DNA"/>
</dbReference>
<dbReference type="InterPro" id="IPR050640">
    <property type="entry name" value="Bact_2-comp_sensor_kinase"/>
</dbReference>
<accession>A0A7K1S403</accession>
<evidence type="ECO:0000313" key="3">
    <source>
        <dbReference type="EMBL" id="MVM28549.1"/>
    </source>
</evidence>
<feature type="domain" description="Signal transduction histidine kinase internal region" evidence="2">
    <location>
        <begin position="173"/>
        <end position="247"/>
    </location>
</feature>
<feature type="transmembrane region" description="Helical" evidence="1">
    <location>
        <begin position="50"/>
        <end position="72"/>
    </location>
</feature>
<keyword evidence="1" id="KW-0472">Membrane</keyword>
<feature type="transmembrane region" description="Helical" evidence="1">
    <location>
        <begin position="93"/>
        <end position="114"/>
    </location>
</feature>
<dbReference type="InterPro" id="IPR010559">
    <property type="entry name" value="Sig_transdc_His_kin_internal"/>
</dbReference>
<dbReference type="Proteomes" id="UP000436006">
    <property type="component" value="Unassembled WGS sequence"/>
</dbReference>
<gene>
    <name evidence="3" type="ORF">GO755_00795</name>
</gene>
<feature type="transmembrane region" description="Helical" evidence="1">
    <location>
        <begin position="20"/>
        <end position="38"/>
    </location>
</feature>
<dbReference type="GO" id="GO:0016020">
    <property type="term" value="C:membrane"/>
    <property type="evidence" value="ECO:0007669"/>
    <property type="project" value="InterPro"/>
</dbReference>
<name>A0A7K1S403_9BACT</name>
<keyword evidence="4" id="KW-1185">Reference proteome</keyword>
<dbReference type="PANTHER" id="PTHR34220:SF7">
    <property type="entry name" value="SENSOR HISTIDINE KINASE YPDA"/>
    <property type="match status" value="1"/>
</dbReference>
<sequence>MPAFLMRAHFPRPLFTRSELWYHILMMPILFPAGNYFFLRERYFTNAAVFGWGTLLVFVLYVFSLVVLTAVVKLIIQQYPDVRQVRQRNLVTLLAVTTLTVGLAVFDVWAYSLFPIFERPFTWTTVRAVVLLGVLFDVLLCLVLGIQYTYGRWQENQTEKEQLKRAALQQDFDDLKQQINPDFLFNSLTTLPALIGQDRQQAGVFVNHLSKVYRYLLGTTSQSLTTLDAEIAFVNSYIYLLNTRYQSAISLQIEIEPSLRSANLLPLSLQLILDYAIRHNVVDAQQPLPIGISTTPTGVLLVKFKRQFRPAGGNEASDELATLLARYKTLAVPMVATVDDDGCFTITLPLLAEGTVVTK</sequence>
<reference evidence="3 4" key="1">
    <citation type="submission" date="2019-12" db="EMBL/GenBank/DDBJ databases">
        <title>Spirosoma sp. HMF4905 genome sequencing and assembly.</title>
        <authorList>
            <person name="Kang H."/>
            <person name="Cha I."/>
            <person name="Kim H."/>
            <person name="Joh K."/>
        </authorList>
    </citation>
    <scope>NUCLEOTIDE SEQUENCE [LARGE SCALE GENOMIC DNA]</scope>
    <source>
        <strain evidence="3 4">HMF4905</strain>
    </source>
</reference>
<comment type="caution">
    <text evidence="3">The sequence shown here is derived from an EMBL/GenBank/DDBJ whole genome shotgun (WGS) entry which is preliminary data.</text>
</comment>